<dbReference type="PANTHER" id="PTHR34861:SF10">
    <property type="entry name" value="CYCLASE"/>
    <property type="match status" value="1"/>
</dbReference>
<feature type="region of interest" description="Disordered" evidence="1">
    <location>
        <begin position="1"/>
        <end position="28"/>
    </location>
</feature>
<dbReference type="Gene3D" id="3.50.30.50">
    <property type="entry name" value="Putative cyclase"/>
    <property type="match status" value="1"/>
</dbReference>
<dbReference type="SUPFAM" id="SSF102198">
    <property type="entry name" value="Putative cyclase"/>
    <property type="match status" value="1"/>
</dbReference>
<organism evidence="2">
    <name type="scientific">Sphingomonas sp. KSM1</name>
    <dbReference type="NCBI Taxonomy" id="1228049"/>
    <lineage>
        <taxon>Bacteria</taxon>
        <taxon>Pseudomonadati</taxon>
        <taxon>Pseudomonadota</taxon>
        <taxon>Alphaproteobacteria</taxon>
        <taxon>Sphingomonadales</taxon>
        <taxon>Sphingomonadaceae</taxon>
        <taxon>Sphingomonas</taxon>
    </lineage>
</organism>
<dbReference type="InterPro" id="IPR037175">
    <property type="entry name" value="KFase_sf"/>
</dbReference>
<dbReference type="AlphaFoldDB" id="M1VQK3"/>
<feature type="compositionally biased region" description="Basic and acidic residues" evidence="1">
    <location>
        <begin position="17"/>
        <end position="28"/>
    </location>
</feature>
<proteinExistence type="predicted"/>
<dbReference type="InterPro" id="IPR007325">
    <property type="entry name" value="KFase/CYL"/>
</dbReference>
<accession>M1VQK3</accession>
<dbReference type="Pfam" id="PF04199">
    <property type="entry name" value="Cyclase"/>
    <property type="match status" value="1"/>
</dbReference>
<reference evidence="2" key="1">
    <citation type="journal article" date="2013" name="Appl. Environ. Microbiol.">
        <title>Bacterial Cytochrome P450 System Catabolizing the Fusarium Toxin Deoxynivalenol.</title>
        <authorList>
            <person name="Ito M."/>
            <person name="Sato I."/>
            <person name="Ishizaka M."/>
            <person name="Yoshida S."/>
            <person name="Koitabashi M."/>
            <person name="Yoshida S."/>
            <person name="Tsushima S."/>
        </authorList>
    </citation>
    <scope>NUCLEOTIDE SEQUENCE</scope>
    <source>
        <strain evidence="2">KSM1</strain>
    </source>
</reference>
<evidence type="ECO:0000256" key="1">
    <source>
        <dbReference type="SAM" id="MobiDB-lite"/>
    </source>
</evidence>
<sequence>MNVTSFGNCDCCSPTTDHVDPSGEHSPSDAELSLLFDKVRNWGRWGDDDQRGTLNHIGGAEVARAAALVREGRHVSMSRPFPTEPGVENPRPAQHFMAVTGEDRHAPHVPGMETTFDYIGISFHGMSCTHIDALCHLFHRGLMYNGGLPSEVRSRGGASSNSITVLADGVVGRGVLLDIPSALGIDFVEPDRLVTIEDLELAERKVGVSVGKGDILMVRIGRDVRPDRGDGRIAGLHPSVAGWLHERDVAVLGGDGPNDAMPPGLLSAWPTPIHDLCVAGMGIPLVDNLYLERVTEVCVELDRWTFQVVVAPLVIRGGTGSPINPIAIF</sequence>
<dbReference type="EMBL" id="AB744215">
    <property type="protein sequence ID" value="BAM93318.1"/>
    <property type="molecule type" value="Genomic_DNA"/>
</dbReference>
<dbReference type="GO" id="GO:0019441">
    <property type="term" value="P:L-tryptophan catabolic process to kynurenine"/>
    <property type="evidence" value="ECO:0007669"/>
    <property type="project" value="InterPro"/>
</dbReference>
<evidence type="ECO:0000313" key="2">
    <source>
        <dbReference type="EMBL" id="BAM93318.1"/>
    </source>
</evidence>
<dbReference type="GO" id="GO:0004061">
    <property type="term" value="F:arylformamidase activity"/>
    <property type="evidence" value="ECO:0007669"/>
    <property type="project" value="InterPro"/>
</dbReference>
<protein>
    <submittedName>
        <fullName evidence="2">Putative cyclase</fullName>
    </submittedName>
</protein>
<name>M1VQK3_9SPHN</name>
<dbReference type="PANTHER" id="PTHR34861">
    <property type="match status" value="1"/>
</dbReference>